<dbReference type="InterPro" id="IPR000888">
    <property type="entry name" value="RmlC-like"/>
</dbReference>
<protein>
    <recommendedName>
        <fullName evidence="2">dTDP-4-dehydrorhamnose 3,5-epimerase</fullName>
    </recommendedName>
</protein>
<accession>A0A383B0N2</accession>
<dbReference type="PANTHER" id="PTHR21047:SF2">
    <property type="entry name" value="THYMIDINE DIPHOSPHO-4-KETO-RHAMNOSE 3,5-EPIMERASE"/>
    <property type="match status" value="1"/>
</dbReference>
<reference evidence="1" key="1">
    <citation type="submission" date="2018-05" db="EMBL/GenBank/DDBJ databases">
        <authorList>
            <person name="Lanie J.A."/>
            <person name="Ng W.-L."/>
            <person name="Kazmierczak K.M."/>
            <person name="Andrzejewski T.M."/>
            <person name="Davidsen T.M."/>
            <person name="Wayne K.J."/>
            <person name="Tettelin H."/>
            <person name="Glass J.I."/>
            <person name="Rusch D."/>
            <person name="Podicherti R."/>
            <person name="Tsui H.-C.T."/>
            <person name="Winkler M.E."/>
        </authorList>
    </citation>
    <scope>NUCLEOTIDE SEQUENCE</scope>
</reference>
<dbReference type="EMBL" id="UINC01196648">
    <property type="protein sequence ID" value="SVE13746.1"/>
    <property type="molecule type" value="Genomic_DNA"/>
</dbReference>
<dbReference type="InterPro" id="IPR014710">
    <property type="entry name" value="RmlC-like_jellyroll"/>
</dbReference>
<dbReference type="GO" id="GO:0005829">
    <property type="term" value="C:cytosol"/>
    <property type="evidence" value="ECO:0007669"/>
    <property type="project" value="TreeGrafter"/>
</dbReference>
<dbReference type="PANTHER" id="PTHR21047">
    <property type="entry name" value="DTDP-6-DEOXY-D-GLUCOSE-3,5 EPIMERASE"/>
    <property type="match status" value="1"/>
</dbReference>
<dbReference type="Pfam" id="PF00908">
    <property type="entry name" value="dTDP_sugar_isom"/>
    <property type="match status" value="1"/>
</dbReference>
<dbReference type="SUPFAM" id="SSF51182">
    <property type="entry name" value="RmlC-like cupins"/>
    <property type="match status" value="1"/>
</dbReference>
<evidence type="ECO:0008006" key="2">
    <source>
        <dbReference type="Google" id="ProtNLM"/>
    </source>
</evidence>
<dbReference type="AlphaFoldDB" id="A0A383B0N2"/>
<dbReference type="GO" id="GO:0000271">
    <property type="term" value="P:polysaccharide biosynthetic process"/>
    <property type="evidence" value="ECO:0007669"/>
    <property type="project" value="TreeGrafter"/>
</dbReference>
<dbReference type="GO" id="GO:0008830">
    <property type="term" value="F:dTDP-4-dehydrorhamnose 3,5-epimerase activity"/>
    <property type="evidence" value="ECO:0007669"/>
    <property type="project" value="InterPro"/>
</dbReference>
<gene>
    <name evidence="1" type="ORF">METZ01_LOCUS466600</name>
</gene>
<proteinExistence type="predicted"/>
<dbReference type="InterPro" id="IPR011051">
    <property type="entry name" value="RmlC_Cupin_sf"/>
</dbReference>
<dbReference type="Gene3D" id="2.60.120.10">
    <property type="entry name" value="Jelly Rolls"/>
    <property type="match status" value="1"/>
</dbReference>
<organism evidence="1">
    <name type="scientific">marine metagenome</name>
    <dbReference type="NCBI Taxonomy" id="408172"/>
    <lineage>
        <taxon>unclassified sequences</taxon>
        <taxon>metagenomes</taxon>
        <taxon>ecological metagenomes</taxon>
    </lineage>
</organism>
<name>A0A383B0N2_9ZZZZ</name>
<sequence>VDKEMNNIDGVKIISLNRIPDERGSIFHMLRSSDKHYTNFGEIYFSKIYKGAIKGWHIHKEITLNYCVVQGMVKLVLYDSRDNSSTKGNIMELFIGDDNYVLVIIPTGVANGHKGITETSLLANVPDVPHDKLDVDEMIRIDPHNNDIPYNWDRIDN</sequence>
<feature type="non-terminal residue" evidence="1">
    <location>
        <position position="1"/>
    </location>
</feature>
<evidence type="ECO:0000313" key="1">
    <source>
        <dbReference type="EMBL" id="SVE13746.1"/>
    </source>
</evidence>